<name>A0A1I7NS32_9HYPH</name>
<evidence type="ECO:0000256" key="8">
    <source>
        <dbReference type="ARBA" id="ARBA00047386"/>
    </source>
</evidence>
<dbReference type="PANTHER" id="PTHR43210:SF2">
    <property type="entry name" value="ATP-DEPENDENT DETHIOBIOTIN SYNTHETASE BIOD 2"/>
    <property type="match status" value="1"/>
</dbReference>
<evidence type="ECO:0000256" key="4">
    <source>
        <dbReference type="ARBA" id="ARBA00022741"/>
    </source>
</evidence>
<dbReference type="OrthoDB" id="9802097at2"/>
<dbReference type="GO" id="GO:0009102">
    <property type="term" value="P:biotin biosynthetic process"/>
    <property type="evidence" value="ECO:0007669"/>
    <property type="project" value="UniProtKB-UniRule"/>
</dbReference>
<gene>
    <name evidence="9" type="primary">bioD</name>
    <name evidence="10" type="ORF">SAMN04488557_3172</name>
</gene>
<evidence type="ECO:0000256" key="3">
    <source>
        <dbReference type="ARBA" id="ARBA00022723"/>
    </source>
</evidence>
<evidence type="ECO:0000256" key="5">
    <source>
        <dbReference type="ARBA" id="ARBA00022756"/>
    </source>
</evidence>
<keyword evidence="4 9" id="KW-0547">Nucleotide-binding</keyword>
<proteinExistence type="inferred from homology"/>
<dbReference type="GO" id="GO:0005829">
    <property type="term" value="C:cytosol"/>
    <property type="evidence" value="ECO:0007669"/>
    <property type="project" value="TreeGrafter"/>
</dbReference>
<dbReference type="EMBL" id="FPCH01000003">
    <property type="protein sequence ID" value="SFV37456.1"/>
    <property type="molecule type" value="Genomic_DNA"/>
</dbReference>
<feature type="binding site" evidence="9">
    <location>
        <begin position="100"/>
        <end position="103"/>
    </location>
    <ligand>
        <name>ATP</name>
        <dbReference type="ChEBI" id="CHEBI:30616"/>
    </ligand>
</feature>
<keyword evidence="5 9" id="KW-0093">Biotin biosynthesis</keyword>
<evidence type="ECO:0000256" key="9">
    <source>
        <dbReference type="HAMAP-Rule" id="MF_00336"/>
    </source>
</evidence>
<feature type="binding site" evidence="9">
    <location>
        <position position="100"/>
    </location>
    <ligand>
        <name>Mg(2+)</name>
        <dbReference type="ChEBI" id="CHEBI:18420"/>
    </ligand>
</feature>
<dbReference type="PANTHER" id="PTHR43210">
    <property type="entry name" value="DETHIOBIOTIN SYNTHETASE"/>
    <property type="match status" value="1"/>
</dbReference>
<organism evidence="10 11">
    <name type="scientific">Hyphomicrobium facile</name>
    <dbReference type="NCBI Taxonomy" id="51670"/>
    <lineage>
        <taxon>Bacteria</taxon>
        <taxon>Pseudomonadati</taxon>
        <taxon>Pseudomonadota</taxon>
        <taxon>Alphaproteobacteria</taxon>
        <taxon>Hyphomicrobiales</taxon>
        <taxon>Hyphomicrobiaceae</taxon>
        <taxon>Hyphomicrobium</taxon>
    </lineage>
</organism>
<keyword evidence="11" id="KW-1185">Reference proteome</keyword>
<feature type="binding site" evidence="9">
    <location>
        <position position="44"/>
    </location>
    <ligand>
        <name>Mg(2+)</name>
        <dbReference type="ChEBI" id="CHEBI:18420"/>
    </ligand>
</feature>
<dbReference type="InterPro" id="IPR004472">
    <property type="entry name" value="DTB_synth_BioD"/>
</dbReference>
<dbReference type="GO" id="GO:0004141">
    <property type="term" value="F:dethiobiotin synthase activity"/>
    <property type="evidence" value="ECO:0007669"/>
    <property type="project" value="UniProtKB-UniRule"/>
</dbReference>
<keyword evidence="6 9" id="KW-0067">ATP-binding</keyword>
<evidence type="ECO:0000256" key="1">
    <source>
        <dbReference type="ARBA" id="ARBA00022490"/>
    </source>
</evidence>
<keyword evidence="7 9" id="KW-0460">Magnesium</keyword>
<reference evidence="11" key="1">
    <citation type="submission" date="2016-10" db="EMBL/GenBank/DDBJ databases">
        <authorList>
            <person name="Varghese N."/>
            <person name="Submissions S."/>
        </authorList>
    </citation>
    <scope>NUCLEOTIDE SEQUENCE [LARGE SCALE GENOMIC DNA]</scope>
    <source>
        <strain evidence="11">DSM 1565</strain>
    </source>
</reference>
<comment type="pathway">
    <text evidence="9">Cofactor biosynthesis; biotin biosynthesis; biotin from 7,8-diaminononanoate: step 1/2.</text>
</comment>
<dbReference type="GO" id="GO:0000287">
    <property type="term" value="F:magnesium ion binding"/>
    <property type="evidence" value="ECO:0007669"/>
    <property type="project" value="UniProtKB-UniRule"/>
</dbReference>
<evidence type="ECO:0000256" key="2">
    <source>
        <dbReference type="ARBA" id="ARBA00022598"/>
    </source>
</evidence>
<comment type="catalytic activity">
    <reaction evidence="8">
        <text>(7R,8S)-8-amino-7-(carboxyamino)nonanoate + ATP = (4R,5S)-dethiobiotin + ADP + phosphate + H(+)</text>
        <dbReference type="Rhea" id="RHEA:63684"/>
        <dbReference type="ChEBI" id="CHEBI:15378"/>
        <dbReference type="ChEBI" id="CHEBI:30616"/>
        <dbReference type="ChEBI" id="CHEBI:43474"/>
        <dbReference type="ChEBI" id="CHEBI:149470"/>
        <dbReference type="ChEBI" id="CHEBI:149473"/>
        <dbReference type="ChEBI" id="CHEBI:456216"/>
    </reaction>
</comment>
<keyword evidence="2 9" id="KW-0436">Ligase</keyword>
<comment type="cofactor">
    <cofactor evidence="9">
        <name>Mg(2+)</name>
        <dbReference type="ChEBI" id="CHEBI:18420"/>
    </cofactor>
</comment>
<keyword evidence="1 9" id="KW-0963">Cytoplasm</keyword>
<dbReference type="STRING" id="51670.SAMN04488557_3172"/>
<keyword evidence="3 9" id="KW-0479">Metal-binding</keyword>
<evidence type="ECO:0000313" key="10">
    <source>
        <dbReference type="EMBL" id="SFV37456.1"/>
    </source>
</evidence>
<feature type="binding site" evidence="9">
    <location>
        <begin position="184"/>
        <end position="186"/>
    </location>
    <ligand>
        <name>ATP</name>
        <dbReference type="ChEBI" id="CHEBI:30616"/>
    </ligand>
</feature>
<sequence>MTIRIVVAGTGTDIGKTIFAAALTEALDGYYWKPVQAGLAGDTDAETVNRLTTLAESRILPERYRLNTPASPHFAAEIDGVEIDSKKLSPFGLPTPLVIETAGGLMVPLTRRLLQIDLLAQWRLPVILCASTQLGTINHSLLSIEALKRRAIPILGVAFIGNENPDSERTIVTFGAVRRLGRLPRIDNLNADTLQAAFAENFAVADVLDIGAVGP</sequence>
<dbReference type="InterPro" id="IPR027417">
    <property type="entry name" value="P-loop_NTPase"/>
</dbReference>
<comment type="caution">
    <text evidence="9">Lacks conserved residue(s) required for the propagation of feature annotation.</text>
</comment>
<feature type="binding site" evidence="9">
    <location>
        <position position="17"/>
    </location>
    <ligand>
        <name>Mg(2+)</name>
        <dbReference type="ChEBI" id="CHEBI:18420"/>
    </ligand>
</feature>
<feature type="binding site" evidence="9">
    <location>
        <position position="44"/>
    </location>
    <ligand>
        <name>ATP</name>
        <dbReference type="ChEBI" id="CHEBI:30616"/>
    </ligand>
</feature>
<dbReference type="EC" id="6.3.3.3" evidence="9"/>
<evidence type="ECO:0000256" key="7">
    <source>
        <dbReference type="ARBA" id="ARBA00022842"/>
    </source>
</evidence>
<dbReference type="AlphaFoldDB" id="A0A1I7NS32"/>
<dbReference type="RefSeq" id="WP_092868683.1">
    <property type="nucleotide sequence ID" value="NZ_FPCH01000003.1"/>
</dbReference>
<dbReference type="NCBIfam" id="TIGR00347">
    <property type="entry name" value="bioD"/>
    <property type="match status" value="1"/>
</dbReference>
<dbReference type="PIRSF" id="PIRSF006755">
    <property type="entry name" value="DTB_synth"/>
    <property type="match status" value="1"/>
</dbReference>
<dbReference type="Proteomes" id="UP000199423">
    <property type="component" value="Unassembled WGS sequence"/>
</dbReference>
<dbReference type="HAMAP" id="MF_00336">
    <property type="entry name" value="BioD"/>
    <property type="match status" value="1"/>
</dbReference>
<dbReference type="Pfam" id="PF13500">
    <property type="entry name" value="AAA_26"/>
    <property type="match status" value="1"/>
</dbReference>
<dbReference type="Gene3D" id="3.40.50.300">
    <property type="entry name" value="P-loop containing nucleotide triphosphate hydrolases"/>
    <property type="match status" value="1"/>
</dbReference>
<dbReference type="CDD" id="cd03109">
    <property type="entry name" value="DTBS"/>
    <property type="match status" value="1"/>
</dbReference>
<comment type="similarity">
    <text evidence="9">Belongs to the dethiobiotin synthetase family.</text>
</comment>
<evidence type="ECO:0000256" key="6">
    <source>
        <dbReference type="ARBA" id="ARBA00022840"/>
    </source>
</evidence>
<comment type="subcellular location">
    <subcellularLocation>
        <location evidence="9">Cytoplasm</location>
    </subcellularLocation>
</comment>
<dbReference type="GO" id="GO:0005524">
    <property type="term" value="F:ATP binding"/>
    <property type="evidence" value="ECO:0007669"/>
    <property type="project" value="UniProtKB-UniRule"/>
</dbReference>
<evidence type="ECO:0000313" key="11">
    <source>
        <dbReference type="Proteomes" id="UP000199423"/>
    </source>
</evidence>
<comment type="catalytic activity">
    <reaction evidence="9">
        <text>(7R,8S)-7,8-diammoniononanoate + CO2 + ATP = (4R,5S)-dethiobiotin + ADP + phosphate + 3 H(+)</text>
        <dbReference type="Rhea" id="RHEA:15805"/>
        <dbReference type="ChEBI" id="CHEBI:15378"/>
        <dbReference type="ChEBI" id="CHEBI:16526"/>
        <dbReference type="ChEBI" id="CHEBI:30616"/>
        <dbReference type="ChEBI" id="CHEBI:43474"/>
        <dbReference type="ChEBI" id="CHEBI:149469"/>
        <dbReference type="ChEBI" id="CHEBI:149473"/>
        <dbReference type="ChEBI" id="CHEBI:456216"/>
        <dbReference type="EC" id="6.3.3.3"/>
    </reaction>
</comment>
<dbReference type="UniPathway" id="UPA00078">
    <property type="reaction ID" value="UER00161"/>
</dbReference>
<dbReference type="SUPFAM" id="SSF52540">
    <property type="entry name" value="P-loop containing nucleoside triphosphate hydrolases"/>
    <property type="match status" value="1"/>
</dbReference>
<feature type="active site" evidence="9">
    <location>
        <position position="33"/>
    </location>
</feature>
<comment type="subunit">
    <text evidence="9">Homodimer.</text>
</comment>
<feature type="binding site" evidence="9">
    <location>
        <begin position="13"/>
        <end position="18"/>
    </location>
    <ligand>
        <name>ATP</name>
        <dbReference type="ChEBI" id="CHEBI:30616"/>
    </ligand>
</feature>
<accession>A0A1I7NS32</accession>
<protein>
    <recommendedName>
        <fullName evidence="9">ATP-dependent dethiobiotin synthetase BioD</fullName>
        <ecNumber evidence="9">6.3.3.3</ecNumber>
    </recommendedName>
    <alternativeName>
        <fullName evidence="9">DTB synthetase</fullName>
        <shortName evidence="9">DTBS</shortName>
    </alternativeName>
    <alternativeName>
        <fullName evidence="9">Dethiobiotin synthase</fullName>
    </alternativeName>
</protein>
<comment type="function">
    <text evidence="9">Catalyzes a mechanistically unusual reaction, the ATP-dependent insertion of CO2 between the N7 and N8 nitrogen atoms of 7,8-diaminopelargonic acid (DAPA, also called 7,8-diammoniononanoate) to form a ureido ring.</text>
</comment>